<dbReference type="PANTHER" id="PTHR46196">
    <property type="entry name" value="TRANSCRIPTION FACTOR BHLH155-LIKE ISOFORM X1-RELATED"/>
    <property type="match status" value="1"/>
</dbReference>
<proteinExistence type="predicted"/>
<dbReference type="EMBL" id="HBFA01023020">
    <property type="protein sequence ID" value="CAD8673276.1"/>
    <property type="molecule type" value="Transcribed_RNA"/>
</dbReference>
<feature type="region of interest" description="Disordered" evidence="3">
    <location>
        <begin position="1"/>
        <end position="21"/>
    </location>
</feature>
<evidence type="ECO:0000256" key="1">
    <source>
        <dbReference type="ARBA" id="ARBA00023015"/>
    </source>
</evidence>
<keyword evidence="1" id="KW-0805">Transcription regulation</keyword>
<gene>
    <name evidence="5" type="ORF">POBO1169_LOCUS11704</name>
</gene>
<evidence type="ECO:0000256" key="3">
    <source>
        <dbReference type="SAM" id="MobiDB-lite"/>
    </source>
</evidence>
<dbReference type="InterPro" id="IPR025610">
    <property type="entry name" value="MYC/MYB_N"/>
</dbReference>
<accession>A0A7S0RC30</accession>
<protein>
    <recommendedName>
        <fullName evidence="4">Transcription factor MYC/MYB N-terminal domain-containing protein</fullName>
    </recommendedName>
</protein>
<name>A0A7S0RC30_9CHLO</name>
<dbReference type="PANTHER" id="PTHR46196:SF3">
    <property type="entry name" value="TRANSCRIPTION FACTOR LHW-LIKE ISOFORM X1"/>
    <property type="match status" value="1"/>
</dbReference>
<feature type="domain" description="Transcription factor MYC/MYB N-terminal" evidence="4">
    <location>
        <begin position="61"/>
        <end position="193"/>
    </location>
</feature>
<sequence length="206" mass="22626">MVNTSGPSQAILHGRPSEVDSEHFLHRSPSVEQLDKSMSVLMRKYGFDYAMIWTNRDGHMIISAEQNVPEKMCRLRQVQEQRQREKRMSTDLGSDERHLLDTTGTVDATGQSYSFPMGVGLPGRVSESGEFEWVIPENEPVDGQLPFARRKVALEAGIKTVVGVAVAKNGAVLELGSKQVIEEDMAIVNDIKTAIGALVLCDGTLG</sequence>
<dbReference type="Pfam" id="PF14215">
    <property type="entry name" value="bHLH-MYC_N"/>
    <property type="match status" value="1"/>
</dbReference>
<dbReference type="InterPro" id="IPR043561">
    <property type="entry name" value="LHW-like"/>
</dbReference>
<keyword evidence="2" id="KW-0804">Transcription</keyword>
<evidence type="ECO:0000259" key="4">
    <source>
        <dbReference type="Pfam" id="PF14215"/>
    </source>
</evidence>
<evidence type="ECO:0000256" key="2">
    <source>
        <dbReference type="ARBA" id="ARBA00023163"/>
    </source>
</evidence>
<dbReference type="AlphaFoldDB" id="A0A7S0RC30"/>
<evidence type="ECO:0000313" key="5">
    <source>
        <dbReference type="EMBL" id="CAD8673276.1"/>
    </source>
</evidence>
<reference evidence="5" key="1">
    <citation type="submission" date="2021-01" db="EMBL/GenBank/DDBJ databases">
        <authorList>
            <person name="Corre E."/>
            <person name="Pelletier E."/>
            <person name="Niang G."/>
            <person name="Scheremetjew M."/>
            <person name="Finn R."/>
            <person name="Kale V."/>
            <person name="Holt S."/>
            <person name="Cochrane G."/>
            <person name="Meng A."/>
            <person name="Brown T."/>
            <person name="Cohen L."/>
        </authorList>
    </citation>
    <scope>NUCLEOTIDE SEQUENCE</scope>
    <source>
        <strain evidence="5">CCMP722</strain>
    </source>
</reference>
<dbReference type="GO" id="GO:0003700">
    <property type="term" value="F:DNA-binding transcription factor activity"/>
    <property type="evidence" value="ECO:0007669"/>
    <property type="project" value="InterPro"/>
</dbReference>
<organism evidence="5">
    <name type="scientific">Pyramimonas obovata</name>
    <dbReference type="NCBI Taxonomy" id="1411642"/>
    <lineage>
        <taxon>Eukaryota</taxon>
        <taxon>Viridiplantae</taxon>
        <taxon>Chlorophyta</taxon>
        <taxon>Pyramimonadophyceae</taxon>
        <taxon>Pyramimonadales</taxon>
        <taxon>Pyramimonadaceae</taxon>
        <taxon>Pyramimonas</taxon>
        <taxon>Pyramimonas incertae sedis</taxon>
    </lineage>
</organism>